<sequence length="776" mass="85495">MCCNGYSKSATANNDGSVHVDEHVVATPLPDGYWLNAFPFSKDSKLPDLIGYGAGFEGKPSAIKLFQNPKNVQYVKCSSNSWKLNEIQILDFPVAMTYADLTGDGYNDLIICDRYGPDLTNLWDAESNNGGRIQWLKNPGDRSAQRYWEAHTIGNSNGMHSSYFFLPNIYSSAGHFTVRNHIQVMGFPIIRSPNDFTSPVSILIYTPTYGADTHKGPMSWSGQVAFKDKFHLIQEVKVLPGANHGLDMLLMAGREGTVLIWFDEGKKVWAHNIIGTGLFLQEANTYWGSSSVDVVRVHDDDVGYIATCEAFKGNTVSVYVKGKDAPKGAASLKDSSYWTRIEVDDFGPLCPEQPTGTVQNVAAIKVGESDVYSFVVACKGAPENQGVFMYTPLDLEKGRFTKTRITSESAGRIAVAGYTDPTRMDIASISHYVPGFHTGPDPPSIRINTVCIGHSTTAISALRLNNEVLIRVPRPGAVPGGHIPTLPMISIAGRKLSLVVLPPGAKMELAQNDGAKVIYGQIGMIDGHGKTIVRTIATKAKGVATTHVVSHDGHVTAGKDGAVFLRVEELGGESQGPFATMDEVTTTNLFPRSLYVGWDVRRMKFPFLKVETLDWASNGLWNDFEFYNMTGFYVYFNDDALEEIVHIQAWTLGLGETVHNHSDKSFCEIHYCLTNGGGEGGMRYFEDDCTDPIDPALELTREYVENNSTLLVVPSMHEHGPLWKVQPGSEARPQLRPNDTADYPWHAWLAGAFGEFEIPIKPPLGEERQRFDVWMA</sequence>
<reference evidence="3" key="1">
    <citation type="submission" date="2020-11" db="EMBL/GenBank/DDBJ databases">
        <authorList>
            <consortium name="DOE Joint Genome Institute"/>
            <person name="Ahrendt S."/>
            <person name="Riley R."/>
            <person name="Andreopoulos W."/>
            <person name="Labutti K."/>
            <person name="Pangilinan J."/>
            <person name="Ruiz-Duenas F.J."/>
            <person name="Barrasa J.M."/>
            <person name="Sanchez-Garcia M."/>
            <person name="Camarero S."/>
            <person name="Miyauchi S."/>
            <person name="Serrano A."/>
            <person name="Linde D."/>
            <person name="Babiker R."/>
            <person name="Drula E."/>
            <person name="Ayuso-Fernandez I."/>
            <person name="Pacheco R."/>
            <person name="Padilla G."/>
            <person name="Ferreira P."/>
            <person name="Barriuso J."/>
            <person name="Kellner H."/>
            <person name="Castanera R."/>
            <person name="Alfaro M."/>
            <person name="Ramirez L."/>
            <person name="Pisabarro A.G."/>
            <person name="Kuo A."/>
            <person name="Tritt A."/>
            <person name="Lipzen A."/>
            <person name="He G."/>
            <person name="Yan M."/>
            <person name="Ng V."/>
            <person name="Cullen D."/>
            <person name="Martin F."/>
            <person name="Rosso M.-N."/>
            <person name="Henrissat B."/>
            <person name="Hibbett D."/>
            <person name="Martinez A.T."/>
            <person name="Grigoriev I.V."/>
        </authorList>
    </citation>
    <scope>NUCLEOTIDE SEQUENCE</scope>
    <source>
        <strain evidence="3">CBS 247.69</strain>
    </source>
</reference>
<dbReference type="InterPro" id="IPR040887">
    <property type="entry name" value="AUDH_Cupin"/>
</dbReference>
<comment type="caution">
    <text evidence="3">The sequence shown here is derived from an EMBL/GenBank/DDBJ whole genome shotgun (WGS) entry which is preliminary data.</text>
</comment>
<evidence type="ECO:0000313" key="3">
    <source>
        <dbReference type="EMBL" id="KAF9457213.1"/>
    </source>
</evidence>
<keyword evidence="4" id="KW-1185">Reference proteome</keyword>
<feature type="domain" description="Aldos-2-ulose dehydratase beta-propeller" evidence="2">
    <location>
        <begin position="130"/>
        <end position="321"/>
    </location>
</feature>
<dbReference type="Gene3D" id="2.60.120.990">
    <property type="match status" value="1"/>
</dbReference>
<dbReference type="InterPro" id="IPR054583">
    <property type="entry name" value="Beta-prop_AUDH"/>
</dbReference>
<evidence type="ECO:0000259" key="2">
    <source>
        <dbReference type="Pfam" id="PF22301"/>
    </source>
</evidence>
<name>A0A9P5XUT7_9AGAR</name>
<evidence type="ECO:0000259" key="1">
    <source>
        <dbReference type="Pfam" id="PF18637"/>
    </source>
</evidence>
<accession>A0A9P5XUT7</accession>
<evidence type="ECO:0000313" key="4">
    <source>
        <dbReference type="Proteomes" id="UP000807353"/>
    </source>
</evidence>
<evidence type="ECO:0008006" key="5">
    <source>
        <dbReference type="Google" id="ProtNLM"/>
    </source>
</evidence>
<dbReference type="Proteomes" id="UP000807353">
    <property type="component" value="Unassembled WGS sequence"/>
</dbReference>
<proteinExistence type="predicted"/>
<dbReference type="Pfam" id="PF22301">
    <property type="entry name" value="AUDH_beta_propeller"/>
    <property type="match status" value="1"/>
</dbReference>
<dbReference type="OrthoDB" id="5378718at2759"/>
<gene>
    <name evidence="3" type="ORF">BDZ94DRAFT_1176031</name>
</gene>
<dbReference type="EMBL" id="MU150382">
    <property type="protein sequence ID" value="KAF9457213.1"/>
    <property type="molecule type" value="Genomic_DNA"/>
</dbReference>
<organism evidence="3 4">
    <name type="scientific">Collybia nuda</name>
    <dbReference type="NCBI Taxonomy" id="64659"/>
    <lineage>
        <taxon>Eukaryota</taxon>
        <taxon>Fungi</taxon>
        <taxon>Dikarya</taxon>
        <taxon>Basidiomycota</taxon>
        <taxon>Agaricomycotina</taxon>
        <taxon>Agaricomycetes</taxon>
        <taxon>Agaricomycetidae</taxon>
        <taxon>Agaricales</taxon>
        <taxon>Tricholomatineae</taxon>
        <taxon>Clitocybaceae</taxon>
        <taxon>Collybia</taxon>
    </lineage>
</organism>
<dbReference type="Pfam" id="PF18637">
    <property type="entry name" value="AUDH_Cupin"/>
    <property type="match status" value="1"/>
</dbReference>
<protein>
    <recommendedName>
        <fullName evidence="5">Aldos-2-ulose dehydratase/isomerase (AUDH) Cupin domain-containing protein</fullName>
    </recommendedName>
</protein>
<feature type="domain" description="Aldos-2-ulose dehydratase/isomerase (AUDH) Cupin" evidence="1">
    <location>
        <begin position="458"/>
        <end position="776"/>
    </location>
</feature>
<dbReference type="AlphaFoldDB" id="A0A9P5XUT7"/>